<name>A0ABW7G5P0_9BURK</name>
<evidence type="ECO:0000313" key="2">
    <source>
        <dbReference type="Proteomes" id="UP001606305"/>
    </source>
</evidence>
<protein>
    <submittedName>
        <fullName evidence="1">Uncharacterized protein</fullName>
    </submittedName>
</protein>
<dbReference type="RefSeq" id="WP_394488091.1">
    <property type="nucleotide sequence ID" value="NZ_JBIGIA010000007.1"/>
</dbReference>
<organism evidence="1 2">
    <name type="scientific">Pelomonas nitida</name>
    <dbReference type="NCBI Taxonomy" id="3299027"/>
    <lineage>
        <taxon>Bacteria</taxon>
        <taxon>Pseudomonadati</taxon>
        <taxon>Pseudomonadota</taxon>
        <taxon>Betaproteobacteria</taxon>
        <taxon>Burkholderiales</taxon>
        <taxon>Sphaerotilaceae</taxon>
        <taxon>Roseateles</taxon>
    </lineage>
</organism>
<sequence>MSTRPLRWTMAAGGLAALAYLALPERETPPAAGPVHGDAAAPRATAQSALALVAAGSNAPSTLDAALAPDALLQHLLGPAPEAALPQLEALARRSPAEALPLYERLLSRWASQRQFPQAMLALSTAPLDDDTLHMLRQRLIDGWAEAAPDQAMRWAQNMPGQAEWLAPLQDRWLQQDVRSATIFASTLPPGEQRQALLDESLSRWTAQDGQAARDWLRSQGSRAELDEAIARHATGDEIGRYAPFDAMDLIGRMAVPERRWQAWQALAQTLQDIDHDRAVSLLNQAPGLTPAERARLIEELR</sequence>
<proteinExistence type="predicted"/>
<reference evidence="1 2" key="1">
    <citation type="submission" date="2024-09" db="EMBL/GenBank/DDBJ databases">
        <title>Novel species of the genus Pelomonas and Roseateles isolated from streams.</title>
        <authorList>
            <person name="Lu H."/>
        </authorList>
    </citation>
    <scope>NUCLEOTIDE SEQUENCE [LARGE SCALE GENOMIC DNA]</scope>
    <source>
        <strain evidence="1 2">BYS96W</strain>
    </source>
</reference>
<accession>A0ABW7G5P0</accession>
<keyword evidence="2" id="KW-1185">Reference proteome</keyword>
<dbReference type="Proteomes" id="UP001606305">
    <property type="component" value="Unassembled WGS sequence"/>
</dbReference>
<comment type="caution">
    <text evidence="1">The sequence shown here is derived from an EMBL/GenBank/DDBJ whole genome shotgun (WGS) entry which is preliminary data.</text>
</comment>
<evidence type="ECO:0000313" key="1">
    <source>
        <dbReference type="EMBL" id="MFG6457255.1"/>
    </source>
</evidence>
<dbReference type="EMBL" id="JBIGIA010000007">
    <property type="protein sequence ID" value="MFG6457255.1"/>
    <property type="molecule type" value="Genomic_DNA"/>
</dbReference>
<gene>
    <name evidence="1" type="ORF">ACG00X_10475</name>
</gene>